<dbReference type="Gene3D" id="2.30.170.40">
    <property type="entry name" value="Ribosomal protein L28/L24"/>
    <property type="match status" value="1"/>
</dbReference>
<feature type="compositionally biased region" description="Basic and acidic residues" evidence="6">
    <location>
        <begin position="294"/>
        <end position="304"/>
    </location>
</feature>
<comment type="caution">
    <text evidence="7">The sequence shown here is derived from an EMBL/GenBank/DDBJ whole genome shotgun (WGS) entry which is preliminary data.</text>
</comment>
<organism evidence="7 8">
    <name type="scientific">Gomphillus americanus</name>
    <dbReference type="NCBI Taxonomy" id="1940652"/>
    <lineage>
        <taxon>Eukaryota</taxon>
        <taxon>Fungi</taxon>
        <taxon>Dikarya</taxon>
        <taxon>Ascomycota</taxon>
        <taxon>Pezizomycotina</taxon>
        <taxon>Lecanoromycetes</taxon>
        <taxon>OSLEUM clade</taxon>
        <taxon>Ostropomycetidae</taxon>
        <taxon>Ostropales</taxon>
        <taxon>Graphidaceae</taxon>
        <taxon>Gomphilloideae</taxon>
        <taxon>Gomphillus</taxon>
    </lineage>
</organism>
<dbReference type="InterPro" id="IPR034704">
    <property type="entry name" value="Ribosomal_bL28/bL31-like_sf"/>
</dbReference>
<comment type="function">
    <text evidence="5">Component of the mitochondrial ribosome (mitoribosome), a dedicated translation machinery responsible for the synthesis of mitochondrial genome-encoded proteins, including at least some of the essential transmembrane subunits of the mitochondrial respiratory chain. The mitoribosomes are attached to the mitochondrial inner membrane and translation products are cotranslationally integrated into the membrane.</text>
</comment>
<evidence type="ECO:0000313" key="8">
    <source>
        <dbReference type="Proteomes" id="UP000664169"/>
    </source>
</evidence>
<dbReference type="PANTHER" id="PTHR13528">
    <property type="entry name" value="39S RIBOSOMAL PROTEIN L28, MITOCHONDRIAL"/>
    <property type="match status" value="1"/>
</dbReference>
<evidence type="ECO:0000256" key="4">
    <source>
        <dbReference type="ARBA" id="ARBA00035269"/>
    </source>
</evidence>
<evidence type="ECO:0000256" key="2">
    <source>
        <dbReference type="ARBA" id="ARBA00022980"/>
    </source>
</evidence>
<dbReference type="InterPro" id="IPR037147">
    <property type="entry name" value="Ribosomal_bL28_sf"/>
</dbReference>
<evidence type="ECO:0000256" key="3">
    <source>
        <dbReference type="ARBA" id="ARBA00023274"/>
    </source>
</evidence>
<evidence type="ECO:0000256" key="5">
    <source>
        <dbReference type="ARBA" id="ARBA00037226"/>
    </source>
</evidence>
<feature type="region of interest" description="Disordered" evidence="6">
    <location>
        <begin position="274"/>
        <end position="304"/>
    </location>
</feature>
<keyword evidence="3" id="KW-0687">Ribonucleoprotein</keyword>
<keyword evidence="8" id="KW-1185">Reference proteome</keyword>
<comment type="similarity">
    <text evidence="1">Belongs to the bacterial ribosomal protein bL28 family.</text>
</comment>
<name>A0A8H3I5S6_9LECA</name>
<evidence type="ECO:0000256" key="6">
    <source>
        <dbReference type="SAM" id="MobiDB-lite"/>
    </source>
</evidence>
<evidence type="ECO:0000256" key="1">
    <source>
        <dbReference type="ARBA" id="ARBA00008760"/>
    </source>
</evidence>
<reference evidence="7" key="1">
    <citation type="submission" date="2021-03" db="EMBL/GenBank/DDBJ databases">
        <authorList>
            <person name="Tagirdzhanova G."/>
        </authorList>
    </citation>
    <scope>NUCLEOTIDE SEQUENCE</scope>
</reference>
<proteinExistence type="inferred from homology"/>
<dbReference type="Pfam" id="PF00830">
    <property type="entry name" value="Ribosomal_L28"/>
    <property type="match status" value="1"/>
</dbReference>
<dbReference type="SUPFAM" id="SSF143800">
    <property type="entry name" value="L28p-like"/>
    <property type="match status" value="1"/>
</dbReference>
<dbReference type="FunFam" id="2.30.170.40:FF:000003">
    <property type="entry name" value="54S ribosomal protein L24"/>
    <property type="match status" value="1"/>
</dbReference>
<accession>A0A8H3I5S6</accession>
<dbReference type="InterPro" id="IPR026569">
    <property type="entry name" value="Ribosomal_bL28"/>
</dbReference>
<sequence>MNLSSPPLRRIAAQSLLPCQSFRCLSAVATTTITTTTAAAVANLSALKTAQLQYGKPNKPSPPSTHKRLDQIHANIPTYPHPRKRWFKKANLGLYGNLSVRHGKQVSEKNEHKTARVWRPNIHHKRLWSECLGRFIRLKIATRIIRTVDKCGGLDNYLLGNRKGRIRELGLAGWALRWRVLRTVKGRERAMRERKELGLLGEPMWMSLPFASKWLAAQERKMAAAVAAAEIIPVSTSMGVANAGSVLGDPASGDVSLEEEAALELERQIDEEFDLDDEAAARGEDGGIEFDGEVDGHEGKNRQL</sequence>
<dbReference type="Proteomes" id="UP000664169">
    <property type="component" value="Unassembled WGS sequence"/>
</dbReference>
<protein>
    <recommendedName>
        <fullName evidence="4">Large ribosomal subunit protein bL28m</fullName>
    </recommendedName>
</protein>
<dbReference type="OrthoDB" id="361870at2759"/>
<dbReference type="GO" id="GO:0003735">
    <property type="term" value="F:structural constituent of ribosome"/>
    <property type="evidence" value="ECO:0007669"/>
    <property type="project" value="InterPro"/>
</dbReference>
<dbReference type="AlphaFoldDB" id="A0A8H3I5S6"/>
<dbReference type="GO" id="GO:0005762">
    <property type="term" value="C:mitochondrial large ribosomal subunit"/>
    <property type="evidence" value="ECO:0007669"/>
    <property type="project" value="TreeGrafter"/>
</dbReference>
<dbReference type="PANTHER" id="PTHR13528:SF2">
    <property type="entry name" value="LARGE RIBOSOMAL SUBUNIT PROTEIN BL28M"/>
    <property type="match status" value="1"/>
</dbReference>
<evidence type="ECO:0000313" key="7">
    <source>
        <dbReference type="EMBL" id="CAF9908395.1"/>
    </source>
</evidence>
<keyword evidence="2" id="KW-0689">Ribosomal protein</keyword>
<gene>
    <name evidence="7" type="ORF">GOMPHAMPRED_006151</name>
</gene>
<dbReference type="EMBL" id="CAJPDQ010000004">
    <property type="protein sequence ID" value="CAF9908395.1"/>
    <property type="molecule type" value="Genomic_DNA"/>
</dbReference>